<name>A0A0F9GRW5_9ZZZZ</name>
<evidence type="ECO:0008006" key="2">
    <source>
        <dbReference type="Google" id="ProtNLM"/>
    </source>
</evidence>
<evidence type="ECO:0000313" key="1">
    <source>
        <dbReference type="EMBL" id="KKL93356.1"/>
    </source>
</evidence>
<accession>A0A0F9GRW5</accession>
<dbReference type="EMBL" id="LAZR01019210">
    <property type="protein sequence ID" value="KKL93356.1"/>
    <property type="molecule type" value="Genomic_DNA"/>
</dbReference>
<organism evidence="1">
    <name type="scientific">marine sediment metagenome</name>
    <dbReference type="NCBI Taxonomy" id="412755"/>
    <lineage>
        <taxon>unclassified sequences</taxon>
        <taxon>metagenomes</taxon>
        <taxon>ecological metagenomes</taxon>
    </lineage>
</organism>
<protein>
    <recommendedName>
        <fullName evidence="2">Portal protein</fullName>
    </recommendedName>
</protein>
<reference evidence="1" key="1">
    <citation type="journal article" date="2015" name="Nature">
        <title>Complex archaea that bridge the gap between prokaryotes and eukaryotes.</title>
        <authorList>
            <person name="Spang A."/>
            <person name="Saw J.H."/>
            <person name="Jorgensen S.L."/>
            <person name="Zaremba-Niedzwiedzka K."/>
            <person name="Martijn J."/>
            <person name="Lind A.E."/>
            <person name="van Eijk R."/>
            <person name="Schleper C."/>
            <person name="Guy L."/>
            <person name="Ettema T.J."/>
        </authorList>
    </citation>
    <scope>NUCLEOTIDE SEQUENCE</scope>
</reference>
<comment type="caution">
    <text evidence="1">The sequence shown here is derived from an EMBL/GenBank/DDBJ whole genome shotgun (WGS) entry which is preliminary data.</text>
</comment>
<gene>
    <name evidence="1" type="ORF">LCGC14_1875500</name>
</gene>
<sequence>MADENTKADGKEDDILTDAKEAFRLVSDYENDNRDLAEDDLRFSRLSDQWDDDVLDQREREGRPTLTINKLPAYIRQVTNDARLNKPTIKVRPVDGGSDVATANIINGLIRNIEQTSNADVAYDTASDFAVSMGFGYFRIDVDYSNDDTFDQDIRIERVANPFNVFGDPYSEAADSSDWNTAFYTQMLSKDEFERRYKGAQRVDWELDGYTQLDQAWFDGDEVMIAEHWIRAEALRTILMMSNGEVVGADVYEKNRDTFEVLGINVSNQRVVKSHKITHHLLTGAEVLETNEWPGRYIPIVPVYGEEVNVLGKRYFRSLIRDAVDAQRMVNYWRTASTELVALAPKAPFIGPEEAFEGKDSRKWETANTAAHAYLAYSGEKSPERQPYAGVPAGALQEALNASDDMKAIIGLYDASLGARSNETSGRAIIARQREGDVSTFHFLDNLSRAIRHGGRVVLDLIPHVYTGRRIIRTLGQDGTTKDELLGSLQGEQPDAPPEGFERIYDLTMGKYDLTVESGPSYTTQRQEAAEQMMALLKALPQAAPIIGDLLVKNLDWPGADEIADRLKQLLPAILQGGEGEDPRLAQAM</sequence>
<feature type="non-terminal residue" evidence="1">
    <location>
        <position position="589"/>
    </location>
</feature>
<proteinExistence type="predicted"/>
<dbReference type="AlphaFoldDB" id="A0A0F9GRW5"/>
<dbReference type="Pfam" id="PF16510">
    <property type="entry name" value="P22_portal"/>
    <property type="match status" value="1"/>
</dbReference>
<dbReference type="InterPro" id="IPR032427">
    <property type="entry name" value="P22_portal"/>
</dbReference>